<gene>
    <name evidence="2" type="ORF">Cgig2_029982</name>
</gene>
<proteinExistence type="predicted"/>
<accession>A0A9Q1QDY5</accession>
<evidence type="ECO:0000313" key="2">
    <source>
        <dbReference type="EMBL" id="KAJ8438001.1"/>
    </source>
</evidence>
<organism evidence="2 3">
    <name type="scientific">Carnegiea gigantea</name>
    <dbReference type="NCBI Taxonomy" id="171969"/>
    <lineage>
        <taxon>Eukaryota</taxon>
        <taxon>Viridiplantae</taxon>
        <taxon>Streptophyta</taxon>
        <taxon>Embryophyta</taxon>
        <taxon>Tracheophyta</taxon>
        <taxon>Spermatophyta</taxon>
        <taxon>Magnoliopsida</taxon>
        <taxon>eudicotyledons</taxon>
        <taxon>Gunneridae</taxon>
        <taxon>Pentapetalae</taxon>
        <taxon>Caryophyllales</taxon>
        <taxon>Cactineae</taxon>
        <taxon>Cactaceae</taxon>
        <taxon>Cactoideae</taxon>
        <taxon>Echinocereeae</taxon>
        <taxon>Carnegiea</taxon>
    </lineage>
</organism>
<name>A0A9Q1QDY5_9CARY</name>
<keyword evidence="3" id="KW-1185">Reference proteome</keyword>
<evidence type="ECO:0000256" key="1">
    <source>
        <dbReference type="SAM" id="MobiDB-lite"/>
    </source>
</evidence>
<evidence type="ECO:0000313" key="3">
    <source>
        <dbReference type="Proteomes" id="UP001153076"/>
    </source>
</evidence>
<dbReference type="Proteomes" id="UP001153076">
    <property type="component" value="Unassembled WGS sequence"/>
</dbReference>
<reference evidence="2" key="1">
    <citation type="submission" date="2022-04" db="EMBL/GenBank/DDBJ databases">
        <title>Carnegiea gigantea Genome sequencing and assembly v2.</title>
        <authorList>
            <person name="Copetti D."/>
            <person name="Sanderson M.J."/>
            <person name="Burquez A."/>
            <person name="Wojciechowski M.F."/>
        </authorList>
    </citation>
    <scope>NUCLEOTIDE SEQUENCE</scope>
    <source>
        <strain evidence="2">SGP5-SGP5p</strain>
        <tissue evidence="2">Aerial part</tissue>
    </source>
</reference>
<dbReference type="EMBL" id="JAKOGI010000273">
    <property type="protein sequence ID" value="KAJ8438001.1"/>
    <property type="molecule type" value="Genomic_DNA"/>
</dbReference>
<comment type="caution">
    <text evidence="2">The sequence shown here is derived from an EMBL/GenBank/DDBJ whole genome shotgun (WGS) entry which is preliminary data.</text>
</comment>
<dbReference type="AlphaFoldDB" id="A0A9Q1QDY5"/>
<sequence length="185" mass="20852">MASLPLSLSSPSPTLSRLSVLHTRSRPLSSLSLSYSHHLRRTLRLNPTRRTRLLKLSSSAYVSGPAADYAVTEPDPKVDGFQTENYQTKDAINWELLWALLLEHKWRLTSSSFTPPQTLALRQQQAIEDVSKSRHQMVIGQTRLSNSSTCRRKPGGRELNRVRETRSNLTQKDSPATMAATLEQE</sequence>
<feature type="region of interest" description="Disordered" evidence="1">
    <location>
        <begin position="165"/>
        <end position="185"/>
    </location>
</feature>
<protein>
    <submittedName>
        <fullName evidence="2">Uncharacterized protein</fullName>
    </submittedName>
</protein>